<feature type="compositionally biased region" description="Basic and acidic residues" evidence="5">
    <location>
        <begin position="578"/>
        <end position="619"/>
    </location>
</feature>
<dbReference type="Gene3D" id="4.10.280.10">
    <property type="entry name" value="Helix-loop-helix DNA-binding domain"/>
    <property type="match status" value="1"/>
</dbReference>
<dbReference type="Gene3D" id="6.10.250.980">
    <property type="match status" value="1"/>
</dbReference>
<organism evidence="7 8">
    <name type="scientific">Lymnaea stagnalis</name>
    <name type="common">Great pond snail</name>
    <name type="synonym">Helix stagnalis</name>
    <dbReference type="NCBI Taxonomy" id="6523"/>
    <lineage>
        <taxon>Eukaryota</taxon>
        <taxon>Metazoa</taxon>
        <taxon>Spiralia</taxon>
        <taxon>Lophotrochozoa</taxon>
        <taxon>Mollusca</taxon>
        <taxon>Gastropoda</taxon>
        <taxon>Heterobranchia</taxon>
        <taxon>Euthyneura</taxon>
        <taxon>Panpulmonata</taxon>
        <taxon>Hygrophila</taxon>
        <taxon>Lymnaeoidea</taxon>
        <taxon>Lymnaeidae</taxon>
        <taxon>Lymnaea</taxon>
    </lineage>
</organism>
<dbReference type="InterPro" id="IPR003650">
    <property type="entry name" value="Orange_dom"/>
</dbReference>
<evidence type="ECO:0000256" key="5">
    <source>
        <dbReference type="SAM" id="MobiDB-lite"/>
    </source>
</evidence>
<dbReference type="GO" id="GO:0003677">
    <property type="term" value="F:DNA binding"/>
    <property type="evidence" value="ECO:0007669"/>
    <property type="project" value="InterPro"/>
</dbReference>
<dbReference type="Pfam" id="PF00010">
    <property type="entry name" value="HLH"/>
    <property type="match status" value="1"/>
</dbReference>
<dbReference type="InterPro" id="IPR011598">
    <property type="entry name" value="bHLH_dom"/>
</dbReference>
<dbReference type="SMART" id="SM00353">
    <property type="entry name" value="HLH"/>
    <property type="match status" value="1"/>
</dbReference>
<dbReference type="AlphaFoldDB" id="A0AAV2HEU2"/>
<feature type="region of interest" description="Disordered" evidence="5">
    <location>
        <begin position="548"/>
        <end position="619"/>
    </location>
</feature>
<feature type="compositionally biased region" description="Low complexity" evidence="5">
    <location>
        <begin position="108"/>
        <end position="159"/>
    </location>
</feature>
<keyword evidence="3" id="KW-0804">Transcription</keyword>
<dbReference type="PROSITE" id="PS50888">
    <property type="entry name" value="BHLH"/>
    <property type="match status" value="1"/>
</dbReference>
<comment type="caution">
    <text evidence="7">The sequence shown here is derived from an EMBL/GenBank/DDBJ whole genome shotgun (WGS) entry which is preliminary data.</text>
</comment>
<evidence type="ECO:0000256" key="1">
    <source>
        <dbReference type="ARBA" id="ARBA00004123"/>
    </source>
</evidence>
<proteinExistence type="predicted"/>
<protein>
    <recommendedName>
        <fullName evidence="6">BHLH domain-containing protein</fullName>
    </recommendedName>
</protein>
<dbReference type="PANTHER" id="PTHR10985">
    <property type="entry name" value="BASIC HELIX-LOOP-HELIX TRANSCRIPTION FACTOR, HES-RELATED"/>
    <property type="match status" value="1"/>
</dbReference>
<evidence type="ECO:0000313" key="8">
    <source>
        <dbReference type="Proteomes" id="UP001497497"/>
    </source>
</evidence>
<dbReference type="SUPFAM" id="SSF47459">
    <property type="entry name" value="HLH, helix-loop-helix DNA-binding domain"/>
    <property type="match status" value="1"/>
</dbReference>
<dbReference type="GO" id="GO:0005634">
    <property type="term" value="C:nucleus"/>
    <property type="evidence" value="ECO:0007669"/>
    <property type="project" value="UniProtKB-SubCell"/>
</dbReference>
<comment type="subcellular location">
    <subcellularLocation>
        <location evidence="1">Nucleus</location>
    </subcellularLocation>
</comment>
<dbReference type="GO" id="GO:0006355">
    <property type="term" value="P:regulation of DNA-templated transcription"/>
    <property type="evidence" value="ECO:0007669"/>
    <property type="project" value="InterPro"/>
</dbReference>
<name>A0AAV2HEU2_LYMST</name>
<dbReference type="GO" id="GO:0046983">
    <property type="term" value="F:protein dimerization activity"/>
    <property type="evidence" value="ECO:0007669"/>
    <property type="project" value="InterPro"/>
</dbReference>
<feature type="region of interest" description="Disordered" evidence="5">
    <location>
        <begin position="108"/>
        <end position="160"/>
    </location>
</feature>
<feature type="region of interest" description="Disordered" evidence="5">
    <location>
        <begin position="449"/>
        <end position="489"/>
    </location>
</feature>
<evidence type="ECO:0000256" key="2">
    <source>
        <dbReference type="ARBA" id="ARBA00023015"/>
    </source>
</evidence>
<dbReference type="SMART" id="SM00511">
    <property type="entry name" value="ORANGE"/>
    <property type="match status" value="1"/>
</dbReference>
<evidence type="ECO:0000259" key="6">
    <source>
        <dbReference type="PROSITE" id="PS50888"/>
    </source>
</evidence>
<sequence length="619" mass="67256">MEKKRRARINASLLELKSLLLETIKKEGARHNKMEKADILEMAVKHLRQIQKQPVTGGSSPDQTTVTRYSLGFNACVQEVSQYLDENVELKTKLLNHLANCVTQGHFPSASGATSTSSGDSTSSSYLETSPRSSSSSLVAPLSPLSSVSPSSTTLSPESQRSLSVDVKGISLASRKNLEFTNFTEEKPKLYAMSQMVGSSLTQRPHQASVSPLLRTKLATASALPNGLDLETYAVLVNPNQATAMKLGCEDSNNNDSRARDSYDTMQVPEINNNTITLPAAAATTLLGIRSAATTGLGVQQQQHIQIQPLHIQQTPGMCAPAEQLPPTYLQDASSLISNTNRLLLIPTKTSTGENAYVLSANFINPAQFSGYTIPVFNPQNQAPIFAAPFQQQAIQIAVSYSQEDQQRQTLIPLLPQMQPTVAAYPFEVPSDHPLEKQTAPLNLTSTSSQTFPVSQHHGNHRSTPFPLVTSSTVGPVPTSPKPRLATLSKAPTPLAPQIDTANGDFRISEFPVSSNQFSGLHNSAQIAPSGSRSGAFGMAAFQPFAESSNQVSSSSSTVIKQHSRDSSSPYRQFPGEDTLRYPRDKPHELHRDLQQSENPHTESGKPLHTKQEHFFRPW</sequence>
<accession>A0AAV2HEU2</accession>
<evidence type="ECO:0000313" key="7">
    <source>
        <dbReference type="EMBL" id="CAL1532386.1"/>
    </source>
</evidence>
<dbReference type="Proteomes" id="UP001497497">
    <property type="component" value="Unassembled WGS sequence"/>
</dbReference>
<dbReference type="EMBL" id="CAXITT010000115">
    <property type="protein sequence ID" value="CAL1532386.1"/>
    <property type="molecule type" value="Genomic_DNA"/>
</dbReference>
<keyword evidence="2" id="KW-0805">Transcription regulation</keyword>
<reference evidence="7 8" key="1">
    <citation type="submission" date="2024-04" db="EMBL/GenBank/DDBJ databases">
        <authorList>
            <consortium name="Genoscope - CEA"/>
            <person name="William W."/>
        </authorList>
    </citation>
    <scope>NUCLEOTIDE SEQUENCE [LARGE SCALE GENOMIC DNA]</scope>
</reference>
<dbReference type="InterPro" id="IPR050370">
    <property type="entry name" value="HES_HEY"/>
</dbReference>
<keyword evidence="8" id="KW-1185">Reference proteome</keyword>
<feature type="domain" description="BHLH" evidence="6">
    <location>
        <begin position="1"/>
        <end position="50"/>
    </location>
</feature>
<dbReference type="SUPFAM" id="SSF158457">
    <property type="entry name" value="Orange domain-like"/>
    <property type="match status" value="1"/>
</dbReference>
<keyword evidence="4" id="KW-0539">Nucleus</keyword>
<feature type="compositionally biased region" description="Low complexity" evidence="5">
    <location>
        <begin position="548"/>
        <end position="557"/>
    </location>
</feature>
<evidence type="ECO:0000256" key="4">
    <source>
        <dbReference type="ARBA" id="ARBA00023242"/>
    </source>
</evidence>
<dbReference type="Pfam" id="PF07527">
    <property type="entry name" value="Hairy_orange"/>
    <property type="match status" value="1"/>
</dbReference>
<dbReference type="InterPro" id="IPR036638">
    <property type="entry name" value="HLH_DNA-bd_sf"/>
</dbReference>
<evidence type="ECO:0000256" key="3">
    <source>
        <dbReference type="ARBA" id="ARBA00023163"/>
    </source>
</evidence>
<gene>
    <name evidence="7" type="ORF">GSLYS_00006465001</name>
</gene>